<gene>
    <name evidence="2" type="ORF">IFR04_007244</name>
</gene>
<proteinExistence type="predicted"/>
<dbReference type="OrthoDB" id="3801431at2759"/>
<protein>
    <submittedName>
        <fullName evidence="2">Uncharacterized protein</fullName>
    </submittedName>
</protein>
<accession>A0A8H7THD4</accession>
<keyword evidence="1" id="KW-0812">Transmembrane</keyword>
<feature type="transmembrane region" description="Helical" evidence="1">
    <location>
        <begin position="117"/>
        <end position="137"/>
    </location>
</feature>
<keyword evidence="3" id="KW-1185">Reference proteome</keyword>
<sequence>MSDFKIYQSKYAQDITTFLNPRIGIVPDGDKVLENRYKCSLCFGKFSKSSENGGDDCIGGGARMLPWGHAFGKDYLKETFLASRGICPLCWAPSQIRRVGTTVGEEIIKDILINEDLSFSGLMISNVLLAANLFFFFVEETMGVAVNNPTQDSLWKLILMVLSTFVIPLFRVVWTVPLLWPLTILWWFVEPIYYSQKIFQEVRSPL</sequence>
<dbReference type="EMBL" id="JAFJYH010000101">
    <property type="protein sequence ID" value="KAG4419647.1"/>
    <property type="molecule type" value="Genomic_DNA"/>
</dbReference>
<organism evidence="2 3">
    <name type="scientific">Cadophora malorum</name>
    <dbReference type="NCBI Taxonomy" id="108018"/>
    <lineage>
        <taxon>Eukaryota</taxon>
        <taxon>Fungi</taxon>
        <taxon>Dikarya</taxon>
        <taxon>Ascomycota</taxon>
        <taxon>Pezizomycotina</taxon>
        <taxon>Leotiomycetes</taxon>
        <taxon>Helotiales</taxon>
        <taxon>Ploettnerulaceae</taxon>
        <taxon>Cadophora</taxon>
    </lineage>
</organism>
<name>A0A8H7THD4_9HELO</name>
<evidence type="ECO:0000313" key="2">
    <source>
        <dbReference type="EMBL" id="KAG4419647.1"/>
    </source>
</evidence>
<keyword evidence="1" id="KW-0472">Membrane</keyword>
<dbReference type="AlphaFoldDB" id="A0A8H7THD4"/>
<comment type="caution">
    <text evidence="2">The sequence shown here is derived from an EMBL/GenBank/DDBJ whole genome shotgun (WGS) entry which is preliminary data.</text>
</comment>
<keyword evidence="1" id="KW-1133">Transmembrane helix</keyword>
<evidence type="ECO:0000256" key="1">
    <source>
        <dbReference type="SAM" id="Phobius"/>
    </source>
</evidence>
<feature type="transmembrane region" description="Helical" evidence="1">
    <location>
        <begin position="157"/>
        <end position="189"/>
    </location>
</feature>
<dbReference type="SUPFAM" id="SSF57850">
    <property type="entry name" value="RING/U-box"/>
    <property type="match status" value="1"/>
</dbReference>
<dbReference type="Proteomes" id="UP000664132">
    <property type="component" value="Unassembled WGS sequence"/>
</dbReference>
<evidence type="ECO:0000313" key="3">
    <source>
        <dbReference type="Proteomes" id="UP000664132"/>
    </source>
</evidence>
<reference evidence="2" key="1">
    <citation type="submission" date="2021-02" db="EMBL/GenBank/DDBJ databases">
        <title>Genome sequence Cadophora malorum strain M34.</title>
        <authorList>
            <person name="Stefanovic E."/>
            <person name="Vu D."/>
            <person name="Scully C."/>
            <person name="Dijksterhuis J."/>
            <person name="Roader J."/>
            <person name="Houbraken J."/>
        </authorList>
    </citation>
    <scope>NUCLEOTIDE SEQUENCE</scope>
    <source>
        <strain evidence="2">M34</strain>
    </source>
</reference>